<dbReference type="CDD" id="cd07093">
    <property type="entry name" value="ALDH_F8_HMSADH"/>
    <property type="match status" value="1"/>
</dbReference>
<reference evidence="11" key="1">
    <citation type="submission" date="2016-11" db="UniProtKB">
        <authorList>
            <consortium name="WormBaseParasite"/>
        </authorList>
    </citation>
    <scope>IDENTIFICATION</scope>
</reference>
<keyword evidence="2 5" id="KW-0560">Oxidoreductase</keyword>
<evidence type="ECO:0000256" key="1">
    <source>
        <dbReference type="ARBA" id="ARBA00009986"/>
    </source>
</evidence>
<proteinExistence type="inferred from homology"/>
<evidence type="ECO:0000256" key="2">
    <source>
        <dbReference type="ARBA" id="ARBA00023002"/>
    </source>
</evidence>
<accession>A0A1I7S6E0</accession>
<evidence type="ECO:0000313" key="8">
    <source>
        <dbReference type="EMBL" id="CAG9128093.1"/>
    </source>
</evidence>
<dbReference type="InterPro" id="IPR029510">
    <property type="entry name" value="Ald_DH_CS_GLU"/>
</dbReference>
<dbReference type="FunFam" id="3.40.309.10:FF:000012">
    <property type="entry name" value="Betaine aldehyde dehydrogenase"/>
    <property type="match status" value="1"/>
</dbReference>
<dbReference type="InterPro" id="IPR015590">
    <property type="entry name" value="Aldehyde_DH_dom"/>
</dbReference>
<dbReference type="OrthoDB" id="310895at2759"/>
<dbReference type="InterPro" id="IPR016160">
    <property type="entry name" value="Ald_DH_CS_CYS"/>
</dbReference>
<name>A0A1I7S6E0_BURXY</name>
<feature type="active site" evidence="4">
    <location>
        <position position="265"/>
    </location>
</feature>
<dbReference type="PROSITE" id="PS00070">
    <property type="entry name" value="ALDEHYDE_DEHYDR_CYS"/>
    <property type="match status" value="1"/>
</dbReference>
<dbReference type="Proteomes" id="UP000095284">
    <property type="component" value="Unplaced"/>
</dbReference>
<evidence type="ECO:0000259" key="6">
    <source>
        <dbReference type="Pfam" id="PF00171"/>
    </source>
</evidence>
<sequence>MALTKRALAYLLDEKDPKISNFIGNKFLPPAENEYLESENPATGKAWLKVPDSTKDDVENAVNTAYKAFDSWSLTSPDHRAALLNKVADIVEQHLEEYAQIESRDQGKPVSLARTIDIPRVVKNFRSFAAVIQCHTSPSRLLVEPYSALSYVKNDAVGVAALICPWNLPAYLLSFKLAPALACGNTVVCKPSEMTSATAWVLMHSFIDAGFPSGVVNMVIGTGPRVGDHLVTNEKVPLISFTGSTAIGKMIGTKAAPLNKKVSLEMGGKNAAVVFADVSPEKVLPVLVRSCFANQGEICLCTSRIFVQRAIYDSFMEQFVAQASKLKVGCPTDASTNLGALVSKAHYEKVASYITLAEKEGLAVHCGGPVKLNGPLSGGYFIAPTVISGASDDSRLMREEIFGPVVVVTPFDTADEAVRRVNASEYGLSATVWSESIDNLTSVANRLRVGTVWCNCWLVRDLTMPFGGTKQSGSGREGLEDSLHFYTEQKTVCIKLP</sequence>
<dbReference type="Proteomes" id="UP000659654">
    <property type="component" value="Unassembled WGS sequence"/>
</dbReference>
<keyword evidence="3" id="KW-0520">NAD</keyword>
<dbReference type="WBParaSite" id="BXY_0857700.1">
    <property type="protein sequence ID" value="BXY_0857700.1"/>
    <property type="gene ID" value="BXY_0857700"/>
</dbReference>
<protein>
    <submittedName>
        <fullName evidence="7">(pine wood nematode) hypothetical protein</fullName>
    </submittedName>
    <submittedName>
        <fullName evidence="11">Aldedh domain-containing protein</fullName>
    </submittedName>
</protein>
<dbReference type="InterPro" id="IPR016163">
    <property type="entry name" value="Ald_DH_C"/>
</dbReference>
<dbReference type="eggNOG" id="KOG2450">
    <property type="taxonomic scope" value="Eukaryota"/>
</dbReference>
<dbReference type="FunFam" id="3.40.605.10:FF:000007">
    <property type="entry name" value="NAD/NADP-dependent betaine aldehyde dehydrogenase"/>
    <property type="match status" value="1"/>
</dbReference>
<dbReference type="AlphaFoldDB" id="A0A1I7S6E0"/>
<dbReference type="InterPro" id="IPR016161">
    <property type="entry name" value="Ald_DH/histidinol_DH"/>
</dbReference>
<dbReference type="InterPro" id="IPR016162">
    <property type="entry name" value="Ald_DH_N"/>
</dbReference>
<evidence type="ECO:0000256" key="4">
    <source>
        <dbReference type="PROSITE-ProRule" id="PRU10007"/>
    </source>
</evidence>
<dbReference type="PANTHER" id="PTHR43720">
    <property type="entry name" value="2-AMINOMUCONIC SEMIALDEHYDE DEHYDROGENASE"/>
    <property type="match status" value="1"/>
</dbReference>
<evidence type="ECO:0000313" key="11">
    <source>
        <dbReference type="WBParaSite" id="BXY_0857700.1"/>
    </source>
</evidence>
<keyword evidence="10" id="KW-1185">Reference proteome</keyword>
<gene>
    <name evidence="7" type="ORF">BXYJ_LOCUS13372</name>
</gene>
<dbReference type="Gene3D" id="3.40.309.10">
    <property type="entry name" value="Aldehyde Dehydrogenase, Chain A, domain 2"/>
    <property type="match status" value="1"/>
</dbReference>
<dbReference type="Gene3D" id="3.40.605.10">
    <property type="entry name" value="Aldehyde Dehydrogenase, Chain A, domain 1"/>
    <property type="match status" value="1"/>
</dbReference>
<dbReference type="SMR" id="A0A1I7S6E0"/>
<dbReference type="EMBL" id="CAJFDI010000006">
    <property type="protein sequence ID" value="CAD5233281.1"/>
    <property type="molecule type" value="Genomic_DNA"/>
</dbReference>
<feature type="domain" description="Aldehyde dehydrogenase" evidence="6">
    <location>
        <begin position="32"/>
        <end position="492"/>
    </location>
</feature>
<evidence type="ECO:0000313" key="7">
    <source>
        <dbReference type="EMBL" id="CAD5233281.1"/>
    </source>
</evidence>
<reference evidence="8" key="2">
    <citation type="submission" date="2020-08" db="EMBL/GenBank/DDBJ databases">
        <authorList>
            <person name="Kikuchi T."/>
        </authorList>
    </citation>
    <scope>NUCLEOTIDE SEQUENCE</scope>
    <source>
        <strain evidence="7">Ka4C1</strain>
    </source>
</reference>
<evidence type="ECO:0000313" key="10">
    <source>
        <dbReference type="Proteomes" id="UP000659654"/>
    </source>
</evidence>
<dbReference type="PANTHER" id="PTHR43720:SF2">
    <property type="entry name" value="2-AMINOMUCONIC SEMIALDEHYDE DEHYDROGENASE"/>
    <property type="match status" value="1"/>
</dbReference>
<evidence type="ECO:0000313" key="9">
    <source>
        <dbReference type="Proteomes" id="UP000095284"/>
    </source>
</evidence>
<dbReference type="EMBL" id="CAJFCV020000006">
    <property type="protein sequence ID" value="CAG9128093.1"/>
    <property type="molecule type" value="Genomic_DNA"/>
</dbReference>
<evidence type="ECO:0000256" key="3">
    <source>
        <dbReference type="ARBA" id="ARBA00023027"/>
    </source>
</evidence>
<organism evidence="9 11">
    <name type="scientific">Bursaphelenchus xylophilus</name>
    <name type="common">Pinewood nematode worm</name>
    <name type="synonym">Aphelenchoides xylophilus</name>
    <dbReference type="NCBI Taxonomy" id="6326"/>
    <lineage>
        <taxon>Eukaryota</taxon>
        <taxon>Metazoa</taxon>
        <taxon>Ecdysozoa</taxon>
        <taxon>Nematoda</taxon>
        <taxon>Chromadorea</taxon>
        <taxon>Rhabditida</taxon>
        <taxon>Tylenchina</taxon>
        <taxon>Tylenchomorpha</taxon>
        <taxon>Aphelenchoidea</taxon>
        <taxon>Aphelenchoididae</taxon>
        <taxon>Bursaphelenchus</taxon>
    </lineage>
</organism>
<dbReference type="Pfam" id="PF00171">
    <property type="entry name" value="Aldedh"/>
    <property type="match status" value="1"/>
</dbReference>
<dbReference type="Proteomes" id="UP000582659">
    <property type="component" value="Unassembled WGS sequence"/>
</dbReference>
<evidence type="ECO:0000256" key="5">
    <source>
        <dbReference type="RuleBase" id="RU003345"/>
    </source>
</evidence>
<dbReference type="PROSITE" id="PS00687">
    <property type="entry name" value="ALDEHYDE_DEHYDR_GLU"/>
    <property type="match status" value="1"/>
</dbReference>
<dbReference type="GO" id="GO:0016620">
    <property type="term" value="F:oxidoreductase activity, acting on the aldehyde or oxo group of donors, NAD or NADP as acceptor"/>
    <property type="evidence" value="ECO:0007669"/>
    <property type="project" value="InterPro"/>
</dbReference>
<dbReference type="SUPFAM" id="SSF53720">
    <property type="entry name" value="ALDH-like"/>
    <property type="match status" value="1"/>
</dbReference>
<comment type="similarity">
    <text evidence="1 5">Belongs to the aldehyde dehydrogenase family.</text>
</comment>